<keyword evidence="2" id="KW-1185">Reference proteome</keyword>
<name>A0AAV4UH08_9ARAC</name>
<gene>
    <name evidence="1" type="ORF">CDAR_301991</name>
</gene>
<protein>
    <recommendedName>
        <fullName evidence="3">Ycf15</fullName>
    </recommendedName>
</protein>
<dbReference type="EMBL" id="BPLQ01011256">
    <property type="protein sequence ID" value="GIY57021.1"/>
    <property type="molecule type" value="Genomic_DNA"/>
</dbReference>
<comment type="caution">
    <text evidence="1">The sequence shown here is derived from an EMBL/GenBank/DDBJ whole genome shotgun (WGS) entry which is preliminary data.</text>
</comment>
<reference evidence="1 2" key="1">
    <citation type="submission" date="2021-06" db="EMBL/GenBank/DDBJ databases">
        <title>Caerostris darwini draft genome.</title>
        <authorList>
            <person name="Kono N."/>
            <person name="Arakawa K."/>
        </authorList>
    </citation>
    <scope>NUCLEOTIDE SEQUENCE [LARGE SCALE GENOMIC DNA]</scope>
</reference>
<evidence type="ECO:0000313" key="2">
    <source>
        <dbReference type="Proteomes" id="UP001054837"/>
    </source>
</evidence>
<evidence type="ECO:0000313" key="1">
    <source>
        <dbReference type="EMBL" id="GIY57021.1"/>
    </source>
</evidence>
<organism evidence="1 2">
    <name type="scientific">Caerostris darwini</name>
    <dbReference type="NCBI Taxonomy" id="1538125"/>
    <lineage>
        <taxon>Eukaryota</taxon>
        <taxon>Metazoa</taxon>
        <taxon>Ecdysozoa</taxon>
        <taxon>Arthropoda</taxon>
        <taxon>Chelicerata</taxon>
        <taxon>Arachnida</taxon>
        <taxon>Araneae</taxon>
        <taxon>Araneomorphae</taxon>
        <taxon>Entelegynae</taxon>
        <taxon>Araneoidea</taxon>
        <taxon>Araneidae</taxon>
        <taxon>Caerostris</taxon>
    </lineage>
</organism>
<dbReference type="Proteomes" id="UP001054837">
    <property type="component" value="Unassembled WGS sequence"/>
</dbReference>
<dbReference type="AlphaFoldDB" id="A0AAV4UH08"/>
<evidence type="ECO:0008006" key="3">
    <source>
        <dbReference type="Google" id="ProtNLM"/>
    </source>
</evidence>
<accession>A0AAV4UH08</accession>
<sequence>MSSFLHLQSFLFQIHFRKEKRGGGVGVDSWQLFKGQRPKRLPFTTRKPKITSLLSAYPNGRVTSFSSPTTSSFLHLLSLLFQIHFRKEKNGD</sequence>
<proteinExistence type="predicted"/>